<evidence type="ECO:0000313" key="3">
    <source>
        <dbReference type="Proteomes" id="UP000308652"/>
    </source>
</evidence>
<organism evidence="2 3">
    <name type="scientific">Crucibulum laeve</name>
    <dbReference type="NCBI Taxonomy" id="68775"/>
    <lineage>
        <taxon>Eukaryota</taxon>
        <taxon>Fungi</taxon>
        <taxon>Dikarya</taxon>
        <taxon>Basidiomycota</taxon>
        <taxon>Agaricomycotina</taxon>
        <taxon>Agaricomycetes</taxon>
        <taxon>Agaricomycetidae</taxon>
        <taxon>Agaricales</taxon>
        <taxon>Agaricineae</taxon>
        <taxon>Nidulariaceae</taxon>
        <taxon>Crucibulum</taxon>
    </lineage>
</organism>
<sequence>MSQQRRRPLPARCMSLDYDSDSDSDSDSEDEMLMKFALRDYIAGARLPEFVQVSGHNLGSAAELKNLAWAFNWPEYPTLRRELGTRTLKKVGRVDTKQIMATARSYLDKFDFLFIHNETGVDAEESQRLRLPCDGLIEYDKEDYELLKNLRHEEDLLMVLKDYVLGTVSEAVRVMQCLPLDAPLSKTLLFKSRNEFCSAHRARWEILALPSDSFNDAPVIVVFVPPTMFGVYDFAQFANIQEFNNHDLDTLDSKEFRASDILWAVIHDCCKGRGYKFVLTNYLYWAFGTFSNDYTEAIVTDAIESRISSFNGIQIRGYDSKINAIELLAYWMQAARGMIPAAL</sequence>
<feature type="region of interest" description="Disordered" evidence="1">
    <location>
        <begin position="1"/>
        <end position="27"/>
    </location>
</feature>
<dbReference type="EMBL" id="ML213629">
    <property type="protein sequence ID" value="TFK34620.1"/>
    <property type="molecule type" value="Genomic_DNA"/>
</dbReference>
<reference evidence="2 3" key="1">
    <citation type="journal article" date="2019" name="Nat. Ecol. Evol.">
        <title>Megaphylogeny resolves global patterns of mushroom evolution.</title>
        <authorList>
            <person name="Varga T."/>
            <person name="Krizsan K."/>
            <person name="Foldi C."/>
            <person name="Dima B."/>
            <person name="Sanchez-Garcia M."/>
            <person name="Sanchez-Ramirez S."/>
            <person name="Szollosi G.J."/>
            <person name="Szarkandi J.G."/>
            <person name="Papp V."/>
            <person name="Albert L."/>
            <person name="Andreopoulos W."/>
            <person name="Angelini C."/>
            <person name="Antonin V."/>
            <person name="Barry K.W."/>
            <person name="Bougher N.L."/>
            <person name="Buchanan P."/>
            <person name="Buyck B."/>
            <person name="Bense V."/>
            <person name="Catcheside P."/>
            <person name="Chovatia M."/>
            <person name="Cooper J."/>
            <person name="Damon W."/>
            <person name="Desjardin D."/>
            <person name="Finy P."/>
            <person name="Geml J."/>
            <person name="Haridas S."/>
            <person name="Hughes K."/>
            <person name="Justo A."/>
            <person name="Karasinski D."/>
            <person name="Kautmanova I."/>
            <person name="Kiss B."/>
            <person name="Kocsube S."/>
            <person name="Kotiranta H."/>
            <person name="LaButti K.M."/>
            <person name="Lechner B.E."/>
            <person name="Liimatainen K."/>
            <person name="Lipzen A."/>
            <person name="Lukacs Z."/>
            <person name="Mihaltcheva S."/>
            <person name="Morgado L.N."/>
            <person name="Niskanen T."/>
            <person name="Noordeloos M.E."/>
            <person name="Ohm R.A."/>
            <person name="Ortiz-Santana B."/>
            <person name="Ovrebo C."/>
            <person name="Racz N."/>
            <person name="Riley R."/>
            <person name="Savchenko A."/>
            <person name="Shiryaev A."/>
            <person name="Soop K."/>
            <person name="Spirin V."/>
            <person name="Szebenyi C."/>
            <person name="Tomsovsky M."/>
            <person name="Tulloss R.E."/>
            <person name="Uehling J."/>
            <person name="Grigoriev I.V."/>
            <person name="Vagvolgyi C."/>
            <person name="Papp T."/>
            <person name="Martin F.M."/>
            <person name="Miettinen O."/>
            <person name="Hibbett D.S."/>
            <person name="Nagy L.G."/>
        </authorList>
    </citation>
    <scope>NUCLEOTIDE SEQUENCE [LARGE SCALE GENOMIC DNA]</scope>
    <source>
        <strain evidence="2 3">CBS 166.37</strain>
    </source>
</reference>
<dbReference type="OrthoDB" id="2997350at2759"/>
<evidence type="ECO:0000313" key="2">
    <source>
        <dbReference type="EMBL" id="TFK34620.1"/>
    </source>
</evidence>
<proteinExistence type="predicted"/>
<protein>
    <submittedName>
        <fullName evidence="2">Uncharacterized protein</fullName>
    </submittedName>
</protein>
<feature type="compositionally biased region" description="Acidic residues" evidence="1">
    <location>
        <begin position="18"/>
        <end position="27"/>
    </location>
</feature>
<gene>
    <name evidence="2" type="ORF">BDQ12DRAFT_636084</name>
</gene>
<keyword evidence="3" id="KW-1185">Reference proteome</keyword>
<evidence type="ECO:0000256" key="1">
    <source>
        <dbReference type="SAM" id="MobiDB-lite"/>
    </source>
</evidence>
<dbReference type="AlphaFoldDB" id="A0A5C3LP03"/>
<dbReference type="Proteomes" id="UP000308652">
    <property type="component" value="Unassembled WGS sequence"/>
</dbReference>
<name>A0A5C3LP03_9AGAR</name>
<accession>A0A5C3LP03</accession>